<gene>
    <name evidence="4" type="ORF">EV213_101205</name>
</gene>
<accession>A0A4R6UAA5</accession>
<evidence type="ECO:0000256" key="3">
    <source>
        <dbReference type="RuleBase" id="RU000363"/>
    </source>
</evidence>
<evidence type="ECO:0000256" key="2">
    <source>
        <dbReference type="ARBA" id="ARBA00023002"/>
    </source>
</evidence>
<dbReference type="Proteomes" id="UP000295632">
    <property type="component" value="Unassembled WGS sequence"/>
</dbReference>
<dbReference type="PRINTS" id="PR00081">
    <property type="entry name" value="GDHRDH"/>
</dbReference>
<dbReference type="Pfam" id="PF00106">
    <property type="entry name" value="adh_short"/>
    <property type="match status" value="1"/>
</dbReference>
<dbReference type="InterPro" id="IPR002347">
    <property type="entry name" value="SDR_fam"/>
</dbReference>
<dbReference type="PRINTS" id="PR00080">
    <property type="entry name" value="SDRFAMILY"/>
</dbReference>
<dbReference type="PANTHER" id="PTHR42901:SF1">
    <property type="entry name" value="ALCOHOL DEHYDROGENASE"/>
    <property type="match status" value="1"/>
</dbReference>
<evidence type="ECO:0000313" key="4">
    <source>
        <dbReference type="EMBL" id="TDQ42776.1"/>
    </source>
</evidence>
<dbReference type="PROSITE" id="PS00061">
    <property type="entry name" value="ADH_SHORT"/>
    <property type="match status" value="1"/>
</dbReference>
<dbReference type="InterPro" id="IPR036291">
    <property type="entry name" value="NAD(P)-bd_dom_sf"/>
</dbReference>
<dbReference type="SUPFAM" id="SSF51735">
    <property type="entry name" value="NAD(P)-binding Rossmann-fold domains"/>
    <property type="match status" value="1"/>
</dbReference>
<organism evidence="4 5">
    <name type="scientific">Aureibacillus halotolerans</name>
    <dbReference type="NCBI Taxonomy" id="1508390"/>
    <lineage>
        <taxon>Bacteria</taxon>
        <taxon>Bacillati</taxon>
        <taxon>Bacillota</taxon>
        <taxon>Bacilli</taxon>
        <taxon>Bacillales</taxon>
        <taxon>Bacillaceae</taxon>
        <taxon>Aureibacillus</taxon>
    </lineage>
</organism>
<name>A0A4R6UAA5_9BACI</name>
<dbReference type="InterPro" id="IPR020904">
    <property type="entry name" value="Sc_DH/Rdtase_CS"/>
</dbReference>
<dbReference type="PANTHER" id="PTHR42901">
    <property type="entry name" value="ALCOHOL DEHYDROGENASE"/>
    <property type="match status" value="1"/>
</dbReference>
<comment type="caution">
    <text evidence="4">The sequence shown here is derived from an EMBL/GenBank/DDBJ whole genome shotgun (WGS) entry which is preliminary data.</text>
</comment>
<dbReference type="Gene3D" id="3.40.50.720">
    <property type="entry name" value="NAD(P)-binding Rossmann-like Domain"/>
    <property type="match status" value="1"/>
</dbReference>
<protein>
    <submittedName>
        <fullName evidence="4">Short-subunit dehydrogenase</fullName>
    </submittedName>
</protein>
<keyword evidence="5" id="KW-1185">Reference proteome</keyword>
<dbReference type="CDD" id="cd05233">
    <property type="entry name" value="SDR_c"/>
    <property type="match status" value="1"/>
</dbReference>
<evidence type="ECO:0000313" key="5">
    <source>
        <dbReference type="Proteomes" id="UP000295632"/>
    </source>
</evidence>
<dbReference type="EMBL" id="SNYJ01000001">
    <property type="protein sequence ID" value="TDQ42776.1"/>
    <property type="molecule type" value="Genomic_DNA"/>
</dbReference>
<comment type="similarity">
    <text evidence="1 3">Belongs to the short-chain dehydrogenases/reductases (SDR) family.</text>
</comment>
<dbReference type="RefSeq" id="WP_133578610.1">
    <property type="nucleotide sequence ID" value="NZ_SNYJ01000001.1"/>
</dbReference>
<evidence type="ECO:0000256" key="1">
    <source>
        <dbReference type="ARBA" id="ARBA00006484"/>
    </source>
</evidence>
<dbReference type="GO" id="GO:0016491">
    <property type="term" value="F:oxidoreductase activity"/>
    <property type="evidence" value="ECO:0007669"/>
    <property type="project" value="UniProtKB-KW"/>
</dbReference>
<keyword evidence="2" id="KW-0560">Oxidoreductase</keyword>
<reference evidence="4 5" key="1">
    <citation type="submission" date="2019-03" db="EMBL/GenBank/DDBJ databases">
        <title>Genomic Encyclopedia of Type Strains, Phase IV (KMG-IV): sequencing the most valuable type-strain genomes for metagenomic binning, comparative biology and taxonomic classification.</title>
        <authorList>
            <person name="Goeker M."/>
        </authorList>
    </citation>
    <scope>NUCLEOTIDE SEQUENCE [LARGE SCALE GENOMIC DNA]</scope>
    <source>
        <strain evidence="4 5">DSM 28697</strain>
    </source>
</reference>
<dbReference type="OrthoDB" id="9775296at2"/>
<sequence>MTEQANVMMIIGASKGLGRQLALHFSQKGYRLVLVARGEKNLKAVGEEIQLRSGKEPLVLQGDMSQEEDVERIVSVALAHYHRIDVLINNASVFGPGPSVLLDYPTDSFSDVLLTNVVGPFLMTRQVLPTMLAQGSGVVLTVTSEAGQTGFAEWGAYGISKFAVEGMIQTWADELEESGVRMHLIDPGEMDTEMHAIAVPDCDYPLARPADAIPLFERALHLEKSPLRIAASEEESE</sequence>
<proteinExistence type="inferred from homology"/>
<dbReference type="AlphaFoldDB" id="A0A4R6UAA5"/>